<protein>
    <submittedName>
        <fullName evidence="2">Uncharacterized protein</fullName>
    </submittedName>
</protein>
<proteinExistence type="predicted"/>
<dbReference type="PROSITE" id="PS51257">
    <property type="entry name" value="PROKAR_LIPOPROTEIN"/>
    <property type="match status" value="1"/>
</dbReference>
<evidence type="ECO:0000256" key="1">
    <source>
        <dbReference type="SAM" id="SignalP"/>
    </source>
</evidence>
<reference evidence="2 3" key="1">
    <citation type="submission" date="2019-08" db="EMBL/GenBank/DDBJ databases">
        <title>Genome of Vicingus serpentipes NCIMB 15042.</title>
        <authorList>
            <person name="Bowman J.P."/>
        </authorList>
    </citation>
    <scope>NUCLEOTIDE SEQUENCE [LARGE SCALE GENOMIC DNA]</scope>
    <source>
        <strain evidence="2 3">NCIMB 15042</strain>
    </source>
</reference>
<feature type="signal peptide" evidence="1">
    <location>
        <begin position="1"/>
        <end position="21"/>
    </location>
</feature>
<accession>A0A5C6RTT8</accession>
<gene>
    <name evidence="2" type="ORF">FRY74_09940</name>
</gene>
<evidence type="ECO:0000313" key="3">
    <source>
        <dbReference type="Proteomes" id="UP000321721"/>
    </source>
</evidence>
<feature type="chain" id="PRO_5022850773" evidence="1">
    <location>
        <begin position="22"/>
        <end position="143"/>
    </location>
</feature>
<comment type="caution">
    <text evidence="2">The sequence shown here is derived from an EMBL/GenBank/DDBJ whole genome shotgun (WGS) entry which is preliminary data.</text>
</comment>
<dbReference type="Proteomes" id="UP000321721">
    <property type="component" value="Unassembled WGS sequence"/>
</dbReference>
<keyword evidence="3" id="KW-1185">Reference proteome</keyword>
<dbReference type="EMBL" id="VOOS01000004">
    <property type="protein sequence ID" value="TXB64762.1"/>
    <property type="molecule type" value="Genomic_DNA"/>
</dbReference>
<evidence type="ECO:0000313" key="2">
    <source>
        <dbReference type="EMBL" id="TXB64762.1"/>
    </source>
</evidence>
<organism evidence="2 3">
    <name type="scientific">Vicingus serpentipes</name>
    <dbReference type="NCBI Taxonomy" id="1926625"/>
    <lineage>
        <taxon>Bacteria</taxon>
        <taxon>Pseudomonadati</taxon>
        <taxon>Bacteroidota</taxon>
        <taxon>Flavobacteriia</taxon>
        <taxon>Flavobacteriales</taxon>
        <taxon>Vicingaceae</taxon>
        <taxon>Vicingus</taxon>
    </lineage>
</organism>
<dbReference type="AlphaFoldDB" id="A0A5C6RTT8"/>
<sequence length="143" mass="16445">MKKNALLVVVFAMLFACSSSEENNNVEENLQESSALKKEEVKKDYDYFIKRISEDADWMLQVEKQAVELGISTEESLSKNAKFMAKQNGFEEIVPSELEKQIDKIKNNPEWFSQVEKQALERGISLDSMLVRSARYVINNKSN</sequence>
<name>A0A5C6RTT8_9FLAO</name>
<keyword evidence="1" id="KW-0732">Signal</keyword>
<dbReference type="RefSeq" id="WP_147101036.1">
    <property type="nucleotide sequence ID" value="NZ_VOOS01000004.1"/>
</dbReference>